<evidence type="ECO:0000313" key="2">
    <source>
        <dbReference type="EMBL" id="MFB3168107.1"/>
    </source>
</evidence>
<sequence>MSWTETGFGLNDYCVLAGVIIAWGIYFFIPKLFSKQFRVLIFIFSLTVASIMDNSFGVIPFDYYDIMDGPKYTGMDLVVYLLYPPYGYFFLYFYKKLCLSDKYIVFFISIATIFSICYEWLFHKVGVFHYKNGFQIVYSICFYLFFQTFFIIYYRLVELKH</sequence>
<organism evidence="2 3">
    <name type="scientific">Neobacillus driksii</name>
    <dbReference type="NCBI Taxonomy" id="3035913"/>
    <lineage>
        <taxon>Bacteria</taxon>
        <taxon>Bacillati</taxon>
        <taxon>Bacillota</taxon>
        <taxon>Bacilli</taxon>
        <taxon>Bacillales</taxon>
        <taxon>Bacillaceae</taxon>
        <taxon>Neobacillus</taxon>
    </lineage>
</organism>
<keyword evidence="3" id="KW-1185">Reference proteome</keyword>
<name>A0ABV4YTB2_9BACI</name>
<feature type="transmembrane region" description="Helical" evidence="1">
    <location>
        <begin position="77"/>
        <end position="94"/>
    </location>
</feature>
<dbReference type="EMBL" id="JAROBZ020000001">
    <property type="protein sequence ID" value="MFB3168107.1"/>
    <property type="molecule type" value="Genomic_DNA"/>
</dbReference>
<comment type="caution">
    <text evidence="2">The sequence shown here is derived from an EMBL/GenBank/DDBJ whole genome shotgun (WGS) entry which is preliminary data.</text>
</comment>
<gene>
    <name evidence="2" type="ORF">P5G62_013400</name>
</gene>
<proteinExistence type="predicted"/>
<feature type="transmembrane region" description="Helical" evidence="1">
    <location>
        <begin position="134"/>
        <end position="156"/>
    </location>
</feature>
<feature type="transmembrane region" description="Helical" evidence="1">
    <location>
        <begin position="103"/>
        <end position="122"/>
    </location>
</feature>
<evidence type="ECO:0000256" key="1">
    <source>
        <dbReference type="SAM" id="Phobius"/>
    </source>
</evidence>
<evidence type="ECO:0000313" key="3">
    <source>
        <dbReference type="Proteomes" id="UP001241748"/>
    </source>
</evidence>
<protein>
    <submittedName>
        <fullName evidence="2">Uncharacterized protein</fullName>
    </submittedName>
</protein>
<keyword evidence="1" id="KW-1133">Transmembrane helix</keyword>
<reference evidence="2 3" key="1">
    <citation type="submission" date="2024-05" db="EMBL/GenBank/DDBJ databases">
        <authorList>
            <person name="Venkateswaran K."/>
        </authorList>
    </citation>
    <scope>NUCLEOTIDE SEQUENCE [LARGE SCALE GENOMIC DNA]</scope>
    <source>
        <strain evidence="2 3">179-C4-2-HS</strain>
    </source>
</reference>
<dbReference type="Proteomes" id="UP001241748">
    <property type="component" value="Unassembled WGS sequence"/>
</dbReference>
<feature type="transmembrane region" description="Helical" evidence="1">
    <location>
        <begin position="6"/>
        <end position="27"/>
    </location>
</feature>
<keyword evidence="1" id="KW-0812">Transmembrane</keyword>
<dbReference type="RefSeq" id="WP_306073842.1">
    <property type="nucleotide sequence ID" value="NZ_JAROBZ020000001.1"/>
</dbReference>
<feature type="transmembrane region" description="Helical" evidence="1">
    <location>
        <begin position="39"/>
        <end position="57"/>
    </location>
</feature>
<keyword evidence="1" id="KW-0472">Membrane</keyword>
<accession>A0ABV4YTB2</accession>